<name>A0A5P8M2Q3_9LACO</name>
<keyword evidence="1" id="KW-0812">Transmembrane</keyword>
<dbReference type="Proteomes" id="UP000326779">
    <property type="component" value="Chromosome"/>
</dbReference>
<evidence type="ECO:0000313" key="4">
    <source>
        <dbReference type="Proteomes" id="UP000326779"/>
    </source>
</evidence>
<protein>
    <submittedName>
        <fullName evidence="3">Uncharacterized protein</fullName>
    </submittedName>
</protein>
<dbReference type="Proteomes" id="UP001330016">
    <property type="component" value="Unassembled WGS sequence"/>
</dbReference>
<dbReference type="RefSeq" id="WP_063516408.1">
    <property type="nucleotide sequence ID" value="NZ_CAUFDJ010000019.1"/>
</dbReference>
<evidence type="ECO:0000313" key="3">
    <source>
        <dbReference type="EMBL" id="QFR22780.1"/>
    </source>
</evidence>
<proteinExistence type="predicted"/>
<dbReference type="AlphaFoldDB" id="A0A5P8M2Q3"/>
<keyword evidence="5" id="KW-1185">Reference proteome</keyword>
<feature type="transmembrane region" description="Helical" evidence="1">
    <location>
        <begin position="6"/>
        <end position="23"/>
    </location>
</feature>
<feature type="transmembrane region" description="Helical" evidence="1">
    <location>
        <begin position="75"/>
        <end position="99"/>
    </location>
</feature>
<dbReference type="EMBL" id="CP045143">
    <property type="protein sequence ID" value="QFR22780.1"/>
    <property type="molecule type" value="Genomic_DNA"/>
</dbReference>
<evidence type="ECO:0000313" key="2">
    <source>
        <dbReference type="EMBL" id="MEE6715320.1"/>
    </source>
</evidence>
<gene>
    <name evidence="3" type="ORF">D1010_04600</name>
    <name evidence="2" type="ORF">PS435_05560</name>
</gene>
<feature type="transmembrane region" description="Helical" evidence="1">
    <location>
        <begin position="44"/>
        <end position="63"/>
    </location>
</feature>
<reference evidence="2 5" key="2">
    <citation type="submission" date="2023-02" db="EMBL/GenBank/DDBJ databases">
        <title>The predominant lactic acid bacteria and yeasts involved in the spontaneous fermentation of millet during the production of the traditional porridge Hausa koko in Ghana.</title>
        <authorList>
            <person name="Atter A."/>
            <person name="Diaz M."/>
        </authorList>
    </citation>
    <scope>NUCLEOTIDE SEQUENCE [LARGE SCALE GENOMIC DNA]</scope>
    <source>
        <strain evidence="2 5">FI11640</strain>
    </source>
</reference>
<dbReference type="KEGG" id="lhb:D1010_04600"/>
<keyword evidence="1" id="KW-1133">Transmembrane helix</keyword>
<keyword evidence="1" id="KW-0472">Membrane</keyword>
<sequence>MNNSLIRLIVPGIVVLFSLVLLINQIQQRRHAPANQPPQPQIPLRYLAIGLILLVLGVLFIPWGPRTWAEYQNEFPIHLVLGVMIGFLSLIGFLGTYFYRRWSNRH</sequence>
<dbReference type="EMBL" id="JAQSGK010000012">
    <property type="protein sequence ID" value="MEE6715320.1"/>
    <property type="molecule type" value="Genomic_DNA"/>
</dbReference>
<evidence type="ECO:0000256" key="1">
    <source>
        <dbReference type="SAM" id="Phobius"/>
    </source>
</evidence>
<reference evidence="3 4" key="1">
    <citation type="submission" date="2019-10" db="EMBL/GenBank/DDBJ databases">
        <title>The completed genome of Lactobacillus harbinensis M1.</title>
        <authorList>
            <person name="Zheng Y."/>
        </authorList>
    </citation>
    <scope>NUCLEOTIDE SEQUENCE [LARGE SCALE GENOMIC DNA]</scope>
    <source>
        <strain evidence="3 4">M1</strain>
    </source>
</reference>
<accession>A0A5P8M2Q3</accession>
<organism evidence="3 4">
    <name type="scientific">Schleiferilactobacillus harbinensis</name>
    <dbReference type="NCBI Taxonomy" id="304207"/>
    <lineage>
        <taxon>Bacteria</taxon>
        <taxon>Bacillati</taxon>
        <taxon>Bacillota</taxon>
        <taxon>Bacilli</taxon>
        <taxon>Lactobacillales</taxon>
        <taxon>Lactobacillaceae</taxon>
        <taxon>Schleiferilactobacillus</taxon>
    </lineage>
</organism>
<evidence type="ECO:0000313" key="5">
    <source>
        <dbReference type="Proteomes" id="UP001330016"/>
    </source>
</evidence>